<dbReference type="STRING" id="297318.BK138_22275"/>
<sequence length="311" mass="36378">MVKKKPVRLRPYYRTRYAYQKLRVCKHCHHFTVLWEDTCANCGRHALIPVMDQAAINAKRSMQTERLSALLLTLVAVLLSQTFLQIAVCLGGGLLLTVLLWLLQRRMLPSETRRQLDKLLHGSQRLILEGIYLNLSTASAAIKDDEQIGYEILREIATIVHNDRIRLQQIVLLQSFVLRKDMDLELEPLLIEDFDSDLAAYIGEIAKVKRELIKASAIRYLLIHERYILQMKQGASIMTAAAGAAVRMKKYVDMYPDFIRRYARGLPRERFLRLYQIVRRNPDQSWDGLRDEVSAIYNEKYRWDPDFQKWE</sequence>
<evidence type="ECO:0000313" key="3">
    <source>
        <dbReference type="Proteomes" id="UP000187172"/>
    </source>
</evidence>
<proteinExistence type="predicted"/>
<evidence type="ECO:0000256" key="1">
    <source>
        <dbReference type="SAM" id="Phobius"/>
    </source>
</evidence>
<reference evidence="2 3" key="1">
    <citation type="submission" date="2016-11" db="EMBL/GenBank/DDBJ databases">
        <title>Paenibacillus species isolates.</title>
        <authorList>
            <person name="Beno S.M."/>
        </authorList>
    </citation>
    <scope>NUCLEOTIDE SEQUENCE [LARGE SCALE GENOMIC DNA]</scope>
    <source>
        <strain evidence="2 3">FSL R5-0378</strain>
    </source>
</reference>
<comment type="caution">
    <text evidence="2">The sequence shown here is derived from an EMBL/GenBank/DDBJ whole genome shotgun (WGS) entry which is preliminary data.</text>
</comment>
<keyword evidence="3" id="KW-1185">Reference proteome</keyword>
<keyword evidence="1" id="KW-1133">Transmembrane helix</keyword>
<accession>A0A1R1EK34</accession>
<name>A0A1R1EK34_9BACL</name>
<dbReference type="RefSeq" id="WP_076173005.1">
    <property type="nucleotide sequence ID" value="NZ_MRTP01000007.1"/>
</dbReference>
<evidence type="ECO:0000313" key="2">
    <source>
        <dbReference type="EMBL" id="OMF52184.1"/>
    </source>
</evidence>
<keyword evidence="1" id="KW-0472">Membrane</keyword>
<dbReference type="EMBL" id="MRTP01000007">
    <property type="protein sequence ID" value="OMF52184.1"/>
    <property type="molecule type" value="Genomic_DNA"/>
</dbReference>
<organism evidence="2 3">
    <name type="scientific">Paenibacillus rhizosphaerae</name>
    <dbReference type="NCBI Taxonomy" id="297318"/>
    <lineage>
        <taxon>Bacteria</taxon>
        <taxon>Bacillati</taxon>
        <taxon>Bacillota</taxon>
        <taxon>Bacilli</taxon>
        <taxon>Bacillales</taxon>
        <taxon>Paenibacillaceae</taxon>
        <taxon>Paenibacillus</taxon>
    </lineage>
</organism>
<gene>
    <name evidence="2" type="ORF">BK138_22275</name>
</gene>
<feature type="transmembrane region" description="Helical" evidence="1">
    <location>
        <begin position="69"/>
        <end position="102"/>
    </location>
</feature>
<keyword evidence="1" id="KW-0812">Transmembrane</keyword>
<protein>
    <submittedName>
        <fullName evidence="2">Uncharacterized protein</fullName>
    </submittedName>
</protein>
<dbReference type="AlphaFoldDB" id="A0A1R1EK34"/>
<dbReference type="Proteomes" id="UP000187172">
    <property type="component" value="Unassembled WGS sequence"/>
</dbReference>